<accession>A0AAV4P9Q8</accession>
<gene>
    <name evidence="1" type="ORF">CEXT_624201</name>
</gene>
<proteinExistence type="predicted"/>
<keyword evidence="2" id="KW-1185">Reference proteome</keyword>
<name>A0AAV4P9Q8_CAEEX</name>
<comment type="caution">
    <text evidence="1">The sequence shown here is derived from an EMBL/GenBank/DDBJ whole genome shotgun (WGS) entry which is preliminary data.</text>
</comment>
<organism evidence="1 2">
    <name type="scientific">Caerostris extrusa</name>
    <name type="common">Bark spider</name>
    <name type="synonym">Caerostris bankana</name>
    <dbReference type="NCBI Taxonomy" id="172846"/>
    <lineage>
        <taxon>Eukaryota</taxon>
        <taxon>Metazoa</taxon>
        <taxon>Ecdysozoa</taxon>
        <taxon>Arthropoda</taxon>
        <taxon>Chelicerata</taxon>
        <taxon>Arachnida</taxon>
        <taxon>Araneae</taxon>
        <taxon>Araneomorphae</taxon>
        <taxon>Entelegynae</taxon>
        <taxon>Araneoidea</taxon>
        <taxon>Araneidae</taxon>
        <taxon>Caerostris</taxon>
    </lineage>
</organism>
<dbReference type="AlphaFoldDB" id="A0AAV4P9Q8"/>
<reference evidence="1 2" key="1">
    <citation type="submission" date="2021-06" db="EMBL/GenBank/DDBJ databases">
        <title>Caerostris extrusa draft genome.</title>
        <authorList>
            <person name="Kono N."/>
            <person name="Arakawa K."/>
        </authorList>
    </citation>
    <scope>NUCLEOTIDE SEQUENCE [LARGE SCALE GENOMIC DNA]</scope>
</reference>
<protein>
    <submittedName>
        <fullName evidence="1">Uncharacterized protein</fullName>
    </submittedName>
</protein>
<dbReference type="Proteomes" id="UP001054945">
    <property type="component" value="Unassembled WGS sequence"/>
</dbReference>
<sequence length="90" mass="10176">METSQEYSEQIMKYKSRVNRHLSESVQVGKDEINKVPAVTSEIKTERDICKLASCLGIANNELASSRMQSLGNRNVNAELHHLMTELLDI</sequence>
<evidence type="ECO:0000313" key="1">
    <source>
        <dbReference type="EMBL" id="GIX92735.1"/>
    </source>
</evidence>
<evidence type="ECO:0000313" key="2">
    <source>
        <dbReference type="Proteomes" id="UP001054945"/>
    </source>
</evidence>
<dbReference type="EMBL" id="BPLR01021714">
    <property type="protein sequence ID" value="GIX92735.1"/>
    <property type="molecule type" value="Genomic_DNA"/>
</dbReference>